<dbReference type="SUPFAM" id="SSF57756">
    <property type="entry name" value="Retrovirus zinc finger-like domains"/>
    <property type="match status" value="1"/>
</dbReference>
<dbReference type="InterPro" id="IPR000086">
    <property type="entry name" value="NUDIX_hydrolase_dom"/>
</dbReference>
<dbReference type="InterPro" id="IPR036875">
    <property type="entry name" value="Znf_CCHC_sf"/>
</dbReference>
<reference evidence="4" key="1">
    <citation type="journal article" date="2020" name="Nature">
        <title>Giant virus diversity and host interactions through global metagenomics.</title>
        <authorList>
            <person name="Schulz F."/>
            <person name="Roux S."/>
            <person name="Paez-Espino D."/>
            <person name="Jungbluth S."/>
            <person name="Walsh D.A."/>
            <person name="Denef V.J."/>
            <person name="McMahon K.D."/>
            <person name="Konstantinidis K.T."/>
            <person name="Eloe-Fadrosh E.A."/>
            <person name="Kyrpides N.C."/>
            <person name="Woyke T."/>
        </authorList>
    </citation>
    <scope>NUCLEOTIDE SEQUENCE</scope>
    <source>
        <strain evidence="4">GVMAG-S-1091796-13</strain>
    </source>
</reference>
<keyword evidence="1" id="KW-0378">Hydrolase</keyword>
<evidence type="ECO:0000313" key="4">
    <source>
        <dbReference type="EMBL" id="QHS80856.1"/>
    </source>
</evidence>
<sequence length="376" mass="44693">MYNWNKLVKEYTNNDIIDNINNNNNFNIVNDYIQLNEQEIAIYNPSKKDVKLKYKNVYCVNCGEKGHVVKDCVNPITSFGIIAFKVINGPHDEIDDTNDSLKNILNKSETHEKQYPYVKFLMIQRKDTMGFTDFVRGKYPDEPNELQEVLPIFINEMTQQEKNDLLTKSFDEIWNTLWVNHESKCFKNEYEAAYKKFNKLDIPKLIQEFGHSTDFSYQEFGFPKGRRNMRETNIGCAEREFYEETGYDKSCYDFIKNYPIIHEEFLGTNGIEYRHIYYLVKMKSGIHPPKIDYKNKIQTGEVQNIGWLSYDECMYLIRPYDTAKKSVIQKVHNDIVAMNNNYICSNFYYTSKRSFQRQSPFKTYKPFYKSFQPKSI</sequence>
<dbReference type="AlphaFoldDB" id="A0A6C0AML2"/>
<dbReference type="Gene3D" id="3.90.79.10">
    <property type="entry name" value="Nucleoside Triphosphate Pyrophosphohydrolase"/>
    <property type="match status" value="1"/>
</dbReference>
<accession>A0A6C0AML2</accession>
<proteinExistence type="predicted"/>
<dbReference type="PROSITE" id="PS50158">
    <property type="entry name" value="ZF_CCHC"/>
    <property type="match status" value="1"/>
</dbReference>
<dbReference type="GO" id="GO:0016787">
    <property type="term" value="F:hydrolase activity"/>
    <property type="evidence" value="ECO:0007669"/>
    <property type="project" value="UniProtKB-KW"/>
</dbReference>
<dbReference type="Pfam" id="PF00293">
    <property type="entry name" value="NUDIX"/>
    <property type="match status" value="1"/>
</dbReference>
<protein>
    <recommendedName>
        <fullName evidence="5">Nudix hydrolase domain-containing protein</fullName>
    </recommendedName>
</protein>
<dbReference type="SUPFAM" id="SSF55811">
    <property type="entry name" value="Nudix"/>
    <property type="match status" value="1"/>
</dbReference>
<organism evidence="4">
    <name type="scientific">viral metagenome</name>
    <dbReference type="NCBI Taxonomy" id="1070528"/>
    <lineage>
        <taxon>unclassified sequences</taxon>
        <taxon>metagenomes</taxon>
        <taxon>organismal metagenomes</taxon>
    </lineage>
</organism>
<feature type="domain" description="CCHC-type" evidence="2">
    <location>
        <begin position="59"/>
        <end position="72"/>
    </location>
</feature>
<dbReference type="InterPro" id="IPR020084">
    <property type="entry name" value="NUDIX_hydrolase_CS"/>
</dbReference>
<evidence type="ECO:0000256" key="1">
    <source>
        <dbReference type="ARBA" id="ARBA00022801"/>
    </source>
</evidence>
<dbReference type="InterPro" id="IPR001878">
    <property type="entry name" value="Znf_CCHC"/>
</dbReference>
<dbReference type="InterPro" id="IPR015797">
    <property type="entry name" value="NUDIX_hydrolase-like_dom_sf"/>
</dbReference>
<evidence type="ECO:0008006" key="5">
    <source>
        <dbReference type="Google" id="ProtNLM"/>
    </source>
</evidence>
<dbReference type="GO" id="GO:0003676">
    <property type="term" value="F:nucleic acid binding"/>
    <property type="evidence" value="ECO:0007669"/>
    <property type="project" value="InterPro"/>
</dbReference>
<evidence type="ECO:0000259" key="2">
    <source>
        <dbReference type="PROSITE" id="PS50158"/>
    </source>
</evidence>
<dbReference type="GO" id="GO:0008270">
    <property type="term" value="F:zinc ion binding"/>
    <property type="evidence" value="ECO:0007669"/>
    <property type="project" value="InterPro"/>
</dbReference>
<dbReference type="PROSITE" id="PS00893">
    <property type="entry name" value="NUDIX_BOX"/>
    <property type="match status" value="1"/>
</dbReference>
<dbReference type="Gene3D" id="4.10.60.10">
    <property type="entry name" value="Zinc finger, CCHC-type"/>
    <property type="match status" value="1"/>
</dbReference>
<feature type="domain" description="Nudix hydrolase" evidence="3">
    <location>
        <begin position="143"/>
        <end position="330"/>
    </location>
</feature>
<dbReference type="EMBL" id="MN740723">
    <property type="protein sequence ID" value="QHS80856.1"/>
    <property type="molecule type" value="Genomic_DNA"/>
</dbReference>
<name>A0A6C0AML2_9ZZZZ</name>
<evidence type="ECO:0000259" key="3">
    <source>
        <dbReference type="PROSITE" id="PS51462"/>
    </source>
</evidence>
<dbReference type="PROSITE" id="PS51462">
    <property type="entry name" value="NUDIX"/>
    <property type="match status" value="1"/>
</dbReference>